<dbReference type="AlphaFoldDB" id="A0A939BDH0"/>
<gene>
    <name evidence="1" type="ORF">H6A12_03380</name>
</gene>
<protein>
    <submittedName>
        <fullName evidence="1">Uncharacterized protein</fullName>
    </submittedName>
</protein>
<accession>A0A939BDH0</accession>
<reference evidence="1" key="1">
    <citation type="submission" date="2020-08" db="EMBL/GenBank/DDBJ databases">
        <authorList>
            <person name="Cejkova D."/>
            <person name="Kubasova T."/>
            <person name="Jahodarova E."/>
            <person name="Rychlik I."/>
        </authorList>
    </citation>
    <scope>NUCLEOTIDE SEQUENCE</scope>
    <source>
        <strain evidence="1">An559</strain>
    </source>
</reference>
<reference evidence="1" key="2">
    <citation type="journal article" date="2021" name="Sci. Rep.">
        <title>The distribution of antibiotic resistance genes in chicken gut microbiota commensals.</title>
        <authorList>
            <person name="Juricova H."/>
            <person name="Matiasovicova J."/>
            <person name="Kubasova T."/>
            <person name="Cejkova D."/>
            <person name="Rychlik I."/>
        </authorList>
    </citation>
    <scope>NUCLEOTIDE SEQUENCE</scope>
    <source>
        <strain evidence="1">An559</strain>
    </source>
</reference>
<dbReference type="RefSeq" id="WP_204444756.1">
    <property type="nucleotide sequence ID" value="NZ_JACJKY010000004.1"/>
</dbReference>
<sequence length="56" mass="6376">MKVVVYYPTAEEDIAALQQKISEVHAQAVASYLQNLNCPKEEKIRLLNDIKSNTEK</sequence>
<name>A0A939BDH0_9FIRM</name>
<comment type="caution">
    <text evidence="1">The sequence shown here is derived from an EMBL/GenBank/DDBJ whole genome shotgun (WGS) entry which is preliminary data.</text>
</comment>
<dbReference type="EMBL" id="JACJKY010000004">
    <property type="protein sequence ID" value="MBM6920200.1"/>
    <property type="molecule type" value="Genomic_DNA"/>
</dbReference>
<proteinExistence type="predicted"/>
<keyword evidence="2" id="KW-1185">Reference proteome</keyword>
<evidence type="ECO:0000313" key="1">
    <source>
        <dbReference type="EMBL" id="MBM6920200.1"/>
    </source>
</evidence>
<organism evidence="1 2">
    <name type="scientific">Merdimmobilis hominis</name>
    <dbReference type="NCBI Taxonomy" id="2897707"/>
    <lineage>
        <taxon>Bacteria</taxon>
        <taxon>Bacillati</taxon>
        <taxon>Bacillota</taxon>
        <taxon>Clostridia</taxon>
        <taxon>Eubacteriales</taxon>
        <taxon>Oscillospiraceae</taxon>
        <taxon>Merdimmobilis</taxon>
    </lineage>
</organism>
<dbReference type="Proteomes" id="UP000774750">
    <property type="component" value="Unassembled WGS sequence"/>
</dbReference>
<evidence type="ECO:0000313" key="2">
    <source>
        <dbReference type="Proteomes" id="UP000774750"/>
    </source>
</evidence>